<dbReference type="OrthoDB" id="3915782at2759"/>
<evidence type="ECO:0000313" key="2">
    <source>
        <dbReference type="Proteomes" id="UP000767238"/>
    </source>
</evidence>
<dbReference type="AlphaFoldDB" id="A0A9P8G8W0"/>
<name>A0A9P8G8W0_AURME</name>
<accession>A0A9P8G8W0</accession>
<feature type="non-terminal residue" evidence="1">
    <location>
        <position position="320"/>
    </location>
</feature>
<dbReference type="EMBL" id="JAHFYH010000097">
    <property type="protein sequence ID" value="KAH0213419.1"/>
    <property type="molecule type" value="Genomic_DNA"/>
</dbReference>
<comment type="caution">
    <text evidence="1">The sequence shown here is derived from an EMBL/GenBank/DDBJ whole genome shotgun (WGS) entry which is preliminary data.</text>
</comment>
<proteinExistence type="predicted"/>
<organism evidence="1 2">
    <name type="scientific">Aureobasidium melanogenum</name>
    <name type="common">Aureobasidium pullulans var. melanogenum</name>
    <dbReference type="NCBI Taxonomy" id="46634"/>
    <lineage>
        <taxon>Eukaryota</taxon>
        <taxon>Fungi</taxon>
        <taxon>Dikarya</taxon>
        <taxon>Ascomycota</taxon>
        <taxon>Pezizomycotina</taxon>
        <taxon>Dothideomycetes</taxon>
        <taxon>Dothideomycetidae</taxon>
        <taxon>Dothideales</taxon>
        <taxon>Saccotheciaceae</taxon>
        <taxon>Aureobasidium</taxon>
    </lineage>
</organism>
<reference evidence="1" key="2">
    <citation type="submission" date="2021-08" db="EMBL/GenBank/DDBJ databases">
        <authorList>
            <person name="Gostincar C."/>
            <person name="Sun X."/>
            <person name="Song Z."/>
            <person name="Gunde-Cimerman N."/>
        </authorList>
    </citation>
    <scope>NUCLEOTIDE SEQUENCE</scope>
    <source>
        <strain evidence="1">EXF-8016</strain>
    </source>
</reference>
<sequence>MVNVTESLEKLRRPINIEINDYALGDTIKTHGLRRLLTHRGPRMYTVSTKVVLRIILHTVGWMQMIGIPVNRLSIELTSHARAGADYGNLPLLGYYLHSLLVGKDGFNFKKDMALRLAFGRNDVIKNSFDYDPKAGSLCLFGIDIWDLTPRGNPPPRFPYAKWIMEVMLGRIPKAWLSTVKITSLELSGCIVPDVREFCDFIALQRQSLQCITIRDAHIEIGSTWASVINLFASMKDLKHALFVNLTSMASSGPLNADMIKLVDIVSWEHKGLDLDASLLDLAARLEAAVVVWTDDPLSVSGLGPRLMKSSNEVETKQGM</sequence>
<protein>
    <submittedName>
        <fullName evidence="1">Uncharacterized protein</fullName>
    </submittedName>
</protein>
<dbReference type="Proteomes" id="UP000767238">
    <property type="component" value="Unassembled WGS sequence"/>
</dbReference>
<gene>
    <name evidence="1" type="ORF">KCV03_g8919</name>
</gene>
<reference evidence="1" key="1">
    <citation type="journal article" date="2021" name="J Fungi (Basel)">
        <title>Virulence traits and population genomics of the black yeast Aureobasidium melanogenum.</title>
        <authorList>
            <person name="Cernosa A."/>
            <person name="Sun X."/>
            <person name="Gostincar C."/>
            <person name="Fang C."/>
            <person name="Gunde-Cimerman N."/>
            <person name="Song Z."/>
        </authorList>
    </citation>
    <scope>NUCLEOTIDE SEQUENCE</scope>
    <source>
        <strain evidence="1">EXF-8016</strain>
    </source>
</reference>
<evidence type="ECO:0000313" key="1">
    <source>
        <dbReference type="EMBL" id="KAH0213419.1"/>
    </source>
</evidence>